<dbReference type="EMBL" id="CADCXU010011787">
    <property type="protein sequence ID" value="CAB0001930.1"/>
    <property type="molecule type" value="Genomic_DNA"/>
</dbReference>
<feature type="non-terminal residue" evidence="1">
    <location>
        <position position="55"/>
    </location>
</feature>
<reference evidence="1 2" key="1">
    <citation type="submission" date="2020-02" db="EMBL/GenBank/DDBJ databases">
        <authorList>
            <person name="Ferguson B K."/>
        </authorList>
    </citation>
    <scope>NUCLEOTIDE SEQUENCE [LARGE SCALE GENOMIC DNA]</scope>
</reference>
<organism evidence="1 2">
    <name type="scientific">Nesidiocoris tenuis</name>
    <dbReference type="NCBI Taxonomy" id="355587"/>
    <lineage>
        <taxon>Eukaryota</taxon>
        <taxon>Metazoa</taxon>
        <taxon>Ecdysozoa</taxon>
        <taxon>Arthropoda</taxon>
        <taxon>Hexapoda</taxon>
        <taxon>Insecta</taxon>
        <taxon>Pterygota</taxon>
        <taxon>Neoptera</taxon>
        <taxon>Paraneoptera</taxon>
        <taxon>Hemiptera</taxon>
        <taxon>Heteroptera</taxon>
        <taxon>Panheteroptera</taxon>
        <taxon>Cimicomorpha</taxon>
        <taxon>Miridae</taxon>
        <taxon>Dicyphina</taxon>
        <taxon>Nesidiocoris</taxon>
    </lineage>
</organism>
<gene>
    <name evidence="1" type="ORF">NTEN_LOCUS7717</name>
</gene>
<accession>A0A6H5GG70</accession>
<name>A0A6H5GG70_9HEMI</name>
<feature type="non-terminal residue" evidence="1">
    <location>
        <position position="1"/>
    </location>
</feature>
<protein>
    <submittedName>
        <fullName evidence="1">Uncharacterized protein</fullName>
    </submittedName>
</protein>
<dbReference type="AlphaFoldDB" id="A0A6H5GG70"/>
<dbReference type="Proteomes" id="UP000479000">
    <property type="component" value="Unassembled WGS sequence"/>
</dbReference>
<keyword evidence="2" id="KW-1185">Reference proteome</keyword>
<sequence>MEVKIDLFEEDNRKCEHSEHEFVFQELLILATKKSYQIFGIRSRNEQFDTCEKFL</sequence>
<evidence type="ECO:0000313" key="2">
    <source>
        <dbReference type="Proteomes" id="UP000479000"/>
    </source>
</evidence>
<proteinExistence type="predicted"/>
<evidence type="ECO:0000313" key="1">
    <source>
        <dbReference type="EMBL" id="CAB0001930.1"/>
    </source>
</evidence>